<name>A0ACD1GMG6_9EURO</name>
<sequence>MPLKFIRFFAKSGAPRNDSPGPPHEDDIRTNLTIAHTSPEPEIDLVAVHGWKGHPQDSWTSASGVNWLRDVLPRDMPNINVYSWGYSFPDSSCAGRKPSTHVLSQKLVSDLWQHREDSKIHERPLIFIAHSAGGSIVKSALLFSGSHPDERFHEVKRSTCGVLYRGTPEMDARLEGLESYLANSGGAHAADDAYFKEASWLLLTLRQYEGIRQDFRTVYGHEQGPDSVRTHVEGTQTARHLYLNTTHDEMKKFDTAFDSRYEQVRDGFIWIAQGIWKHDLPS</sequence>
<keyword evidence="2" id="KW-1185">Reference proteome</keyword>
<proteinExistence type="predicted"/>
<protein>
    <submittedName>
        <fullName evidence="1">Uncharacterized protein</fullName>
    </submittedName>
</protein>
<accession>A0ACD1GMG6</accession>
<evidence type="ECO:0000313" key="2">
    <source>
        <dbReference type="Proteomes" id="UP000249057"/>
    </source>
</evidence>
<gene>
    <name evidence="1" type="ORF">BO95DRAFT_155363</name>
</gene>
<organism evidence="1 2">
    <name type="scientific">Aspergillus brunneoviolaceus CBS 621.78</name>
    <dbReference type="NCBI Taxonomy" id="1450534"/>
    <lineage>
        <taxon>Eukaryota</taxon>
        <taxon>Fungi</taxon>
        <taxon>Dikarya</taxon>
        <taxon>Ascomycota</taxon>
        <taxon>Pezizomycotina</taxon>
        <taxon>Eurotiomycetes</taxon>
        <taxon>Eurotiomycetidae</taxon>
        <taxon>Eurotiales</taxon>
        <taxon>Aspergillaceae</taxon>
        <taxon>Aspergillus</taxon>
        <taxon>Aspergillus subgen. Circumdati</taxon>
    </lineage>
</organism>
<reference evidence="1" key="1">
    <citation type="submission" date="2018-02" db="EMBL/GenBank/DDBJ databases">
        <title>The genomes of Aspergillus section Nigri reveals drivers in fungal speciation.</title>
        <authorList>
            <consortium name="DOE Joint Genome Institute"/>
            <person name="Vesth T.C."/>
            <person name="Nybo J."/>
            <person name="Theobald S."/>
            <person name="Brandl J."/>
            <person name="Frisvad J.C."/>
            <person name="Nielsen K.F."/>
            <person name="Lyhne E.K."/>
            <person name="Kogle M.E."/>
            <person name="Kuo A."/>
            <person name="Riley R."/>
            <person name="Clum A."/>
            <person name="Nolan M."/>
            <person name="Lipzen A."/>
            <person name="Salamov A."/>
            <person name="Henrissat B."/>
            <person name="Wiebenga A."/>
            <person name="De vries R.P."/>
            <person name="Grigoriev I.V."/>
            <person name="Mortensen U.H."/>
            <person name="Andersen M.R."/>
            <person name="Baker S.E."/>
        </authorList>
    </citation>
    <scope>NUCLEOTIDE SEQUENCE</scope>
    <source>
        <strain evidence="1">CBS 621.78</strain>
    </source>
</reference>
<dbReference type="EMBL" id="KZ825313">
    <property type="protein sequence ID" value="RAH50456.1"/>
    <property type="molecule type" value="Genomic_DNA"/>
</dbReference>
<dbReference type="Proteomes" id="UP000249057">
    <property type="component" value="Unassembled WGS sequence"/>
</dbReference>
<evidence type="ECO:0000313" key="1">
    <source>
        <dbReference type="EMBL" id="RAH50456.1"/>
    </source>
</evidence>